<accession>A0A8T2WSZ1</accession>
<evidence type="ECO:0000256" key="10">
    <source>
        <dbReference type="SAM" id="MobiDB-lite"/>
    </source>
</evidence>
<reference evidence="12" key="1">
    <citation type="journal article" date="2021" name="J. Hered.">
        <title>Genome Assembly of Salicaceae Populus deltoides (Eastern Cottonwood) I-69 Based on Nanopore Sequencing and Hi-C Technologies.</title>
        <authorList>
            <person name="Bai S."/>
            <person name="Wu H."/>
            <person name="Zhang J."/>
            <person name="Pan Z."/>
            <person name="Zhao W."/>
            <person name="Li Z."/>
            <person name="Tong C."/>
        </authorList>
    </citation>
    <scope>NUCLEOTIDE SEQUENCE</scope>
    <source>
        <tissue evidence="12">Leaf</tissue>
    </source>
</reference>
<dbReference type="InterPro" id="IPR036388">
    <property type="entry name" value="WH-like_DNA-bd_sf"/>
</dbReference>
<feature type="region of interest" description="Disordered" evidence="10">
    <location>
        <begin position="486"/>
        <end position="529"/>
    </location>
</feature>
<dbReference type="AlphaFoldDB" id="A0A8T2WSZ1"/>
<evidence type="ECO:0000256" key="4">
    <source>
        <dbReference type="ARBA" id="ARBA00023016"/>
    </source>
</evidence>
<dbReference type="GO" id="GO:0005634">
    <property type="term" value="C:nucleus"/>
    <property type="evidence" value="ECO:0007669"/>
    <property type="project" value="UniProtKB-SubCell"/>
</dbReference>
<keyword evidence="4" id="KW-0346">Stress response</keyword>
<keyword evidence="2" id="KW-0597">Phosphoprotein</keyword>
<dbReference type="PROSITE" id="PS00434">
    <property type="entry name" value="HSF_DOMAIN"/>
    <property type="match status" value="1"/>
</dbReference>
<evidence type="ECO:0000259" key="11">
    <source>
        <dbReference type="PROSITE" id="PS00434"/>
    </source>
</evidence>
<evidence type="ECO:0000256" key="6">
    <source>
        <dbReference type="ARBA" id="ARBA00023163"/>
    </source>
</evidence>
<dbReference type="GO" id="GO:0006357">
    <property type="term" value="P:regulation of transcription by RNA polymerase II"/>
    <property type="evidence" value="ECO:0007669"/>
    <property type="project" value="TreeGrafter"/>
</dbReference>
<feature type="compositionally biased region" description="Basic and acidic residues" evidence="10">
    <location>
        <begin position="323"/>
        <end position="333"/>
    </location>
</feature>
<dbReference type="PANTHER" id="PTHR10015:SF377">
    <property type="entry name" value="HEAT STRESS TRANSCRIPTION FACTOR A-5"/>
    <property type="match status" value="1"/>
</dbReference>
<evidence type="ECO:0000313" key="13">
    <source>
        <dbReference type="Proteomes" id="UP000807159"/>
    </source>
</evidence>
<dbReference type="SUPFAM" id="SSF46785">
    <property type="entry name" value="Winged helix' DNA-binding domain"/>
    <property type="match status" value="1"/>
</dbReference>
<dbReference type="FunFam" id="1.10.10.10:FF:000057">
    <property type="entry name" value="Heat shock transcription factor 1"/>
    <property type="match status" value="1"/>
</dbReference>
<feature type="coiled-coil region" evidence="9">
    <location>
        <begin position="169"/>
        <end position="217"/>
    </location>
</feature>
<dbReference type="PRINTS" id="PR00056">
    <property type="entry name" value="HSFDOMAIN"/>
</dbReference>
<evidence type="ECO:0000256" key="1">
    <source>
        <dbReference type="ARBA" id="ARBA00004123"/>
    </source>
</evidence>
<organism evidence="12 13">
    <name type="scientific">Populus deltoides</name>
    <name type="common">Eastern poplar</name>
    <name type="synonym">Eastern cottonwood</name>
    <dbReference type="NCBI Taxonomy" id="3696"/>
    <lineage>
        <taxon>Eukaryota</taxon>
        <taxon>Viridiplantae</taxon>
        <taxon>Streptophyta</taxon>
        <taxon>Embryophyta</taxon>
        <taxon>Tracheophyta</taxon>
        <taxon>Spermatophyta</taxon>
        <taxon>Magnoliopsida</taxon>
        <taxon>eudicotyledons</taxon>
        <taxon>Gunneridae</taxon>
        <taxon>Pentapetalae</taxon>
        <taxon>rosids</taxon>
        <taxon>fabids</taxon>
        <taxon>Malpighiales</taxon>
        <taxon>Salicaceae</taxon>
        <taxon>Saliceae</taxon>
        <taxon>Populus</taxon>
    </lineage>
</organism>
<evidence type="ECO:0000256" key="9">
    <source>
        <dbReference type="SAM" id="Coils"/>
    </source>
</evidence>
<dbReference type="GO" id="GO:0034605">
    <property type="term" value="P:cellular response to heat"/>
    <property type="evidence" value="ECO:0007669"/>
    <property type="project" value="TreeGrafter"/>
</dbReference>
<evidence type="ECO:0000256" key="3">
    <source>
        <dbReference type="ARBA" id="ARBA00023015"/>
    </source>
</evidence>
<dbReference type="EMBL" id="JACEGQ020000017">
    <property type="protein sequence ID" value="KAH8483958.1"/>
    <property type="molecule type" value="Genomic_DNA"/>
</dbReference>
<dbReference type="Gene3D" id="1.10.10.10">
    <property type="entry name" value="Winged helix-like DNA-binding domain superfamily/Winged helix DNA-binding domain"/>
    <property type="match status" value="1"/>
</dbReference>
<evidence type="ECO:0000256" key="7">
    <source>
        <dbReference type="ARBA" id="ARBA00023242"/>
    </source>
</evidence>
<gene>
    <name evidence="12" type="ORF">H0E87_028396</name>
</gene>
<dbReference type="PANTHER" id="PTHR10015">
    <property type="entry name" value="HEAT SHOCK TRANSCRIPTION FACTOR"/>
    <property type="match status" value="1"/>
</dbReference>
<dbReference type="Proteomes" id="UP000807159">
    <property type="component" value="Chromosome 17"/>
</dbReference>
<keyword evidence="6" id="KW-0804">Transcription</keyword>
<keyword evidence="7" id="KW-0539">Nucleus</keyword>
<feature type="compositionally biased region" description="Polar residues" evidence="10">
    <location>
        <begin position="307"/>
        <end position="316"/>
    </location>
</feature>
<keyword evidence="3" id="KW-0805">Transcription regulation</keyword>
<keyword evidence="13" id="KW-1185">Reference proteome</keyword>
<feature type="compositionally biased region" description="Polar residues" evidence="10">
    <location>
        <begin position="488"/>
        <end position="502"/>
    </location>
</feature>
<feature type="domain" description="HSF-type DNA-binding" evidence="11">
    <location>
        <begin position="101"/>
        <end position="125"/>
    </location>
</feature>
<evidence type="ECO:0000256" key="8">
    <source>
        <dbReference type="ARBA" id="ARBA00061350"/>
    </source>
</evidence>
<keyword evidence="9" id="KW-0175">Coiled coil</keyword>
<evidence type="ECO:0000256" key="5">
    <source>
        <dbReference type="ARBA" id="ARBA00023125"/>
    </source>
</evidence>
<dbReference type="InterPro" id="IPR000232">
    <property type="entry name" value="HSF_DNA-bd"/>
</dbReference>
<comment type="similarity">
    <text evidence="8">Belongs to the HSF family. Class A subfamily.</text>
</comment>
<evidence type="ECO:0000313" key="12">
    <source>
        <dbReference type="EMBL" id="KAH8483958.1"/>
    </source>
</evidence>
<keyword evidence="5" id="KW-0238">DNA-binding</keyword>
<feature type="region of interest" description="Disordered" evidence="10">
    <location>
        <begin position="307"/>
        <end position="338"/>
    </location>
</feature>
<dbReference type="InterPro" id="IPR036390">
    <property type="entry name" value="WH_DNA-bd_sf"/>
</dbReference>
<comment type="subcellular location">
    <subcellularLocation>
        <location evidence="1">Nucleus</location>
    </subcellularLocation>
</comment>
<dbReference type="GO" id="GO:0000978">
    <property type="term" value="F:RNA polymerase II cis-regulatory region sequence-specific DNA binding"/>
    <property type="evidence" value="ECO:0007669"/>
    <property type="project" value="TreeGrafter"/>
</dbReference>
<comment type="caution">
    <text evidence="12">The sequence shown here is derived from an EMBL/GenBank/DDBJ whole genome shotgun (WGS) entry which is preliminary data.</text>
</comment>
<name>A0A8T2WSZ1_POPDE</name>
<evidence type="ECO:0000256" key="2">
    <source>
        <dbReference type="ARBA" id="ARBA00022553"/>
    </source>
</evidence>
<dbReference type="SMART" id="SM00415">
    <property type="entry name" value="HSF"/>
    <property type="match status" value="1"/>
</dbReference>
<sequence length="529" mass="59761">RRKTENAPQQNCRVTLKTFKYYHFLCIYSQNSTRFLLLLLQTYQMEAGSSPSAAAGGGPAPFLIKTYDMVDDSSTDEIVSWSSNKNSFVVWNPPEFARLLLPTFFKHNNFSSFIRQLNTYGFRKIDPEKWEFANEDFLKDQKHLLKNIHRRKPIHSHSNPQGSLVDQERAAYEEEIDKLSRDKAKLEASILGFSQQRSSAKLHVEDLTQRIDTMQQRQEKLLSFLEKAVQNPAFVEHLACKIESMDFSAYSKKRRLPQVDHSMPTAENSFVENHCSSRPESNVIHQDFSNKLRLELSPAVSDINLISRSTQSSNEDGGSPQRKISEGNPKDGPTRTSGLLLAPETLELSDTGTSYTFKVNPAVPRDLPASGSQAQHSLQANLTSNEEVDGLISCQLNLTLASSALQVNKNPYLARMPPLRQEIVKSPESRFNESNKDSDMRVIQNMNLGNEGTTLFSSQEIPNNNQVPASAPARVNDGFWEQFLTERPGSSENEEASSNYRANSYDEQDERRLGFGVPRNAKNMEQLSL</sequence>
<dbReference type="Pfam" id="PF00447">
    <property type="entry name" value="HSF_DNA-bind"/>
    <property type="match status" value="1"/>
</dbReference>
<proteinExistence type="inferred from homology"/>
<protein>
    <recommendedName>
        <fullName evidence="11">HSF-type DNA-binding domain-containing protein</fullName>
    </recommendedName>
</protein>
<feature type="non-terminal residue" evidence="12">
    <location>
        <position position="1"/>
    </location>
</feature>
<dbReference type="GO" id="GO:0003700">
    <property type="term" value="F:DNA-binding transcription factor activity"/>
    <property type="evidence" value="ECO:0007669"/>
    <property type="project" value="InterPro"/>
</dbReference>